<evidence type="ECO:0000313" key="1">
    <source>
        <dbReference type="EMBL" id="KRL61456.1"/>
    </source>
</evidence>
<comment type="caution">
    <text evidence="1">The sequence shown here is derived from an EMBL/GenBank/DDBJ whole genome shotgun (WGS) entry which is preliminary data.</text>
</comment>
<gene>
    <name evidence="1" type="ORF">FC69_GL000673</name>
</gene>
<protein>
    <submittedName>
        <fullName evidence="1">Uncharacterized protein</fullName>
    </submittedName>
</protein>
<reference evidence="1 2" key="1">
    <citation type="journal article" date="2015" name="Genome Announc.">
        <title>Expanding the biotechnology potential of lactobacilli through comparative genomics of 213 strains and associated genera.</title>
        <authorList>
            <person name="Sun Z."/>
            <person name="Harris H.M."/>
            <person name="McCann A."/>
            <person name="Guo C."/>
            <person name="Argimon S."/>
            <person name="Zhang W."/>
            <person name="Yang X."/>
            <person name="Jeffery I.B."/>
            <person name="Cooney J.C."/>
            <person name="Kagawa T.F."/>
            <person name="Liu W."/>
            <person name="Song Y."/>
            <person name="Salvetti E."/>
            <person name="Wrobel A."/>
            <person name="Rasinkangas P."/>
            <person name="Parkhill J."/>
            <person name="Rea M.C."/>
            <person name="O'Sullivan O."/>
            <person name="Ritari J."/>
            <person name="Douillard F.P."/>
            <person name="Paul Ross R."/>
            <person name="Yang R."/>
            <person name="Briner A.E."/>
            <person name="Felis G.E."/>
            <person name="de Vos W.M."/>
            <person name="Barrangou R."/>
            <person name="Klaenhammer T.R."/>
            <person name="Caufield P.W."/>
            <person name="Cui Y."/>
            <person name="Zhang H."/>
            <person name="O'Toole P.W."/>
        </authorList>
    </citation>
    <scope>NUCLEOTIDE SEQUENCE [LARGE SCALE GENOMIC DNA]</scope>
    <source>
        <strain evidence="1 2">DSM 14340</strain>
    </source>
</reference>
<evidence type="ECO:0000313" key="2">
    <source>
        <dbReference type="Proteomes" id="UP000051264"/>
    </source>
</evidence>
<dbReference type="STRING" id="1423747.FC69_GL000673"/>
<dbReference type="PATRIC" id="fig|1423747.3.peg.688"/>
<dbReference type="eggNOG" id="ENOG50302CC">
    <property type="taxonomic scope" value="Bacteria"/>
</dbReference>
<name>A0A0R1RWN7_9LACO</name>
<organism evidence="1 2">
    <name type="scientific">Latilactobacillus fuchuensis DSM 14340 = JCM 11249</name>
    <dbReference type="NCBI Taxonomy" id="1423747"/>
    <lineage>
        <taxon>Bacteria</taxon>
        <taxon>Bacillati</taxon>
        <taxon>Bacillota</taxon>
        <taxon>Bacilli</taxon>
        <taxon>Lactobacillales</taxon>
        <taxon>Lactobacillaceae</taxon>
        <taxon>Latilactobacillus</taxon>
    </lineage>
</organism>
<dbReference type="Proteomes" id="UP000051264">
    <property type="component" value="Unassembled WGS sequence"/>
</dbReference>
<proteinExistence type="predicted"/>
<sequence length="60" mass="7077">MSWFKHSYEDDIKVESHDFNQLLNRARADNGHYQKVQATFADLTKSYQVAQSELNTKENK</sequence>
<accession>A0A0R1RWN7</accession>
<dbReference type="EMBL" id="AZEX01000018">
    <property type="protein sequence ID" value="KRL61456.1"/>
    <property type="molecule type" value="Genomic_DNA"/>
</dbReference>
<dbReference type="RefSeq" id="WP_025082522.1">
    <property type="nucleotide sequence ID" value="NZ_AZEX01000018.1"/>
</dbReference>
<dbReference type="AlphaFoldDB" id="A0A0R1RWN7"/>
<dbReference type="OrthoDB" id="9968031at2"/>